<sequence>MNTASRLGLYSAGLLAIFGISFALAKPLVPADVVARWTASDDRHTGHDAPAPIAATDLMGLSTAAGGYVLSPVSAPTTIATAGTLSFRIDDASHKPLTSYATAHDKQLHLIVVRSDGSGYRHVHPRLDAATGTWSIPWTWPAAGTYRVFADFTPSSAATSVTLSRTVDVVGELRPQAPAGPITTSTVDGYTATLSGTLNAGTSSDLRVTITHDGAAVTALEPYLGAFGHLVALRQGDLAYLHVHAMGGEPKPDDRSGPTIDFMASVPSVGRYLLYLDFQVDGAVRTATFVLDAGTTSTPPTATAPDHDTHGGH</sequence>
<reference evidence="2 3" key="1">
    <citation type="submission" date="2020-04" db="EMBL/GenBank/DDBJ databases">
        <title>Gordonia sp. nov. TBRC 11910.</title>
        <authorList>
            <person name="Suriyachadkun C."/>
        </authorList>
    </citation>
    <scope>NUCLEOTIDE SEQUENCE [LARGE SCALE GENOMIC DNA]</scope>
    <source>
        <strain evidence="2 3">TBRC 11910</strain>
    </source>
</reference>
<dbReference type="AlphaFoldDB" id="A0A848KUD8"/>
<feature type="region of interest" description="Disordered" evidence="1">
    <location>
        <begin position="294"/>
        <end position="313"/>
    </location>
</feature>
<keyword evidence="3" id="KW-1185">Reference proteome</keyword>
<proteinExistence type="predicted"/>
<feature type="compositionally biased region" description="Low complexity" evidence="1">
    <location>
        <begin position="294"/>
        <end position="304"/>
    </location>
</feature>
<evidence type="ECO:0000313" key="2">
    <source>
        <dbReference type="EMBL" id="NMO01617.1"/>
    </source>
</evidence>
<organism evidence="2 3">
    <name type="scientific">Gordonia asplenii</name>
    <dbReference type="NCBI Taxonomy" id="2725283"/>
    <lineage>
        <taxon>Bacteria</taxon>
        <taxon>Bacillati</taxon>
        <taxon>Actinomycetota</taxon>
        <taxon>Actinomycetes</taxon>
        <taxon>Mycobacteriales</taxon>
        <taxon>Gordoniaceae</taxon>
        <taxon>Gordonia</taxon>
    </lineage>
</organism>
<evidence type="ECO:0000313" key="3">
    <source>
        <dbReference type="Proteomes" id="UP000550729"/>
    </source>
</evidence>
<protein>
    <submittedName>
        <fullName evidence="2">Heavy-metal-associated domain-containing protein</fullName>
    </submittedName>
</protein>
<dbReference type="RefSeq" id="WP_170194132.1">
    <property type="nucleotide sequence ID" value="NZ_JABBNB010000009.1"/>
</dbReference>
<evidence type="ECO:0000256" key="1">
    <source>
        <dbReference type="SAM" id="MobiDB-lite"/>
    </source>
</evidence>
<dbReference type="Proteomes" id="UP000550729">
    <property type="component" value="Unassembled WGS sequence"/>
</dbReference>
<name>A0A848KUD8_9ACTN</name>
<dbReference type="EMBL" id="JABBNB010000009">
    <property type="protein sequence ID" value="NMO01617.1"/>
    <property type="molecule type" value="Genomic_DNA"/>
</dbReference>
<gene>
    <name evidence="2" type="ORF">HH308_10375</name>
</gene>
<accession>A0A848KUD8</accession>
<comment type="caution">
    <text evidence="2">The sequence shown here is derived from an EMBL/GenBank/DDBJ whole genome shotgun (WGS) entry which is preliminary data.</text>
</comment>